<dbReference type="GO" id="GO:0019354">
    <property type="term" value="P:siroheme biosynthetic process"/>
    <property type="evidence" value="ECO:0007669"/>
    <property type="project" value="UniProtKB-UniPathway"/>
</dbReference>
<dbReference type="InterPro" id="IPR028281">
    <property type="entry name" value="Sirohaem_synthase_central"/>
</dbReference>
<feature type="domain" description="Siroheme synthase central" evidence="7">
    <location>
        <begin position="162"/>
        <end position="185"/>
    </location>
</feature>
<dbReference type="GeneID" id="59238111"/>
<dbReference type="UniPathway" id="UPA00262">
    <property type="reaction ID" value="UER00222"/>
</dbReference>
<dbReference type="EC" id="1.3.1.76" evidence="2"/>
<feature type="domain" description="Siroheme biosynthesis protein Met8 C-terminal" evidence="6">
    <location>
        <begin position="191"/>
        <end position="253"/>
    </location>
</feature>
<dbReference type="InterPro" id="IPR036291">
    <property type="entry name" value="NAD(P)-bd_dom_sf"/>
</dbReference>
<evidence type="ECO:0000256" key="1">
    <source>
        <dbReference type="ARBA" id="ARBA00005010"/>
    </source>
</evidence>
<dbReference type="InterPro" id="IPR028161">
    <property type="entry name" value="Met8-like"/>
</dbReference>
<dbReference type="PANTHER" id="PTHR35330:SF1">
    <property type="entry name" value="SIROHEME BIOSYNTHESIS PROTEIN MET8"/>
    <property type="match status" value="1"/>
</dbReference>
<dbReference type="GO" id="GO:0004325">
    <property type="term" value="F:ferrochelatase activity"/>
    <property type="evidence" value="ECO:0007669"/>
    <property type="project" value="InterPro"/>
</dbReference>
<evidence type="ECO:0000313" key="8">
    <source>
        <dbReference type="EMBL" id="QLG74328.1"/>
    </source>
</evidence>
<keyword evidence="5" id="KW-0627">Porphyrin biosynthesis</keyword>
<dbReference type="Pfam" id="PF14824">
    <property type="entry name" value="Sirohm_synth_M"/>
    <property type="match status" value="1"/>
</dbReference>
<evidence type="ECO:0000313" key="9">
    <source>
        <dbReference type="Proteomes" id="UP000509704"/>
    </source>
</evidence>
<dbReference type="EMBL" id="CP058610">
    <property type="protein sequence ID" value="QLG74328.1"/>
    <property type="molecule type" value="Genomic_DNA"/>
</dbReference>
<evidence type="ECO:0000259" key="6">
    <source>
        <dbReference type="Pfam" id="PF14823"/>
    </source>
</evidence>
<dbReference type="SUPFAM" id="SSF51735">
    <property type="entry name" value="NAD(P)-binding Rossmann-fold domains"/>
    <property type="match status" value="1"/>
</dbReference>
<evidence type="ECO:0000256" key="3">
    <source>
        <dbReference type="ARBA" id="ARBA00023002"/>
    </source>
</evidence>
<dbReference type="AlphaFoldDB" id="A0A7H9B6G8"/>
<dbReference type="InterPro" id="IPR028162">
    <property type="entry name" value="Met8_C"/>
</dbReference>
<organism evidence="8 9">
    <name type="scientific">Zygotorulaspora mrakii</name>
    <name type="common">Zygosaccharomyces mrakii</name>
    <dbReference type="NCBI Taxonomy" id="42260"/>
    <lineage>
        <taxon>Eukaryota</taxon>
        <taxon>Fungi</taxon>
        <taxon>Dikarya</taxon>
        <taxon>Ascomycota</taxon>
        <taxon>Saccharomycotina</taxon>
        <taxon>Saccharomycetes</taxon>
        <taxon>Saccharomycetales</taxon>
        <taxon>Saccharomycetaceae</taxon>
        <taxon>Zygotorulaspora</taxon>
    </lineage>
</organism>
<evidence type="ECO:0000256" key="5">
    <source>
        <dbReference type="ARBA" id="ARBA00023244"/>
    </source>
</evidence>
<proteinExistence type="predicted"/>
<name>A0A7H9B6G8_ZYGMR</name>
<dbReference type="SUPFAM" id="SSF75615">
    <property type="entry name" value="Siroheme synthase middle domains-like"/>
    <property type="match status" value="1"/>
</dbReference>
<reference evidence="8 9" key="1">
    <citation type="submission" date="2020-07" db="EMBL/GenBank/DDBJ databases">
        <title>The yeast mating-type switching endonuclease HO is a domesticated member of an unorthodox homing genetic element family.</title>
        <authorList>
            <person name="Coughlan A.Y."/>
            <person name="Lombardi L."/>
            <person name="Braun-Galleani S."/>
            <person name="Martos A.R."/>
            <person name="Galeote V."/>
            <person name="Bigey F."/>
            <person name="Dequin S."/>
            <person name="Byrne K.P."/>
            <person name="Wolfe K.H."/>
        </authorList>
    </citation>
    <scope>NUCLEOTIDE SEQUENCE [LARGE SCALE GENOMIC DNA]</scope>
    <source>
        <strain evidence="8 9">NRRL Y-6702</strain>
    </source>
</reference>
<dbReference type="OrthoDB" id="1721126at2759"/>
<gene>
    <name evidence="8" type="ORF">HG535_0G02120</name>
</gene>
<evidence type="ECO:0000259" key="7">
    <source>
        <dbReference type="Pfam" id="PF14824"/>
    </source>
</evidence>
<dbReference type="GO" id="GO:0043115">
    <property type="term" value="F:precorrin-2 dehydrogenase activity"/>
    <property type="evidence" value="ECO:0007669"/>
    <property type="project" value="UniProtKB-EC"/>
</dbReference>
<dbReference type="KEGG" id="zmk:HG535_0G02120"/>
<keyword evidence="4" id="KW-0520">NAD</keyword>
<dbReference type="Pfam" id="PF14823">
    <property type="entry name" value="Sirohm_synth_C"/>
    <property type="match status" value="1"/>
</dbReference>
<dbReference type="Gene3D" id="1.10.3280.10">
    <property type="entry name" value="Siroheme synthase, domain 3"/>
    <property type="match status" value="1"/>
</dbReference>
<accession>A0A7H9B6G8</accession>
<dbReference type="RefSeq" id="XP_037146053.1">
    <property type="nucleotide sequence ID" value="XM_037290158.1"/>
</dbReference>
<protein>
    <recommendedName>
        <fullName evidence="2">precorrin-2 dehydrogenase</fullName>
        <ecNumber evidence="2">1.3.1.76</ecNumber>
    </recommendedName>
</protein>
<comment type="pathway">
    <text evidence="1">Porphyrin-containing compound metabolism; siroheme biosynthesis; sirohydrochlorin from precorrin-2: step 1/1.</text>
</comment>
<keyword evidence="3" id="KW-0560">Oxidoreductase</keyword>
<sequence>MGGKSLIVAHQLEDNNVLLVGGGEVGLTRLRKLISTGSKVTLVSPEIHPLILKEYCNFTIDKKDNKHDNWNERGKKKSVYRIIKDEFKEEHLLLYQNGVDSGWSLILTCIPNQEVSEGIYFEAKKRFGSQQMVNVADNPKLCDIYFGANLEFGSNSEDDCLMQLMISSNGMGPRFVAMVRDEIGKMLGGIDFEKSLIKLGKLRSNIREITDNSKDIKYRMEWMKKCTEIYGVKNCENIDEDELIDLFKEMYIEKDLNFPDKEIMFEKYTENMTKK</sequence>
<dbReference type="Gene3D" id="3.40.50.720">
    <property type="entry name" value="NAD(P)-binding Rossmann-like Domain"/>
    <property type="match status" value="1"/>
</dbReference>
<dbReference type="Gene3D" id="3.30.160.110">
    <property type="entry name" value="Siroheme synthase, domain 2"/>
    <property type="match status" value="1"/>
</dbReference>
<dbReference type="Pfam" id="PF13241">
    <property type="entry name" value="NAD_binding_7"/>
    <property type="match status" value="1"/>
</dbReference>
<evidence type="ECO:0000256" key="2">
    <source>
        <dbReference type="ARBA" id="ARBA00012400"/>
    </source>
</evidence>
<dbReference type="Proteomes" id="UP000509704">
    <property type="component" value="Chromosome 7"/>
</dbReference>
<dbReference type="PANTHER" id="PTHR35330">
    <property type="entry name" value="SIROHEME BIOSYNTHESIS PROTEIN MET8"/>
    <property type="match status" value="1"/>
</dbReference>
<keyword evidence="9" id="KW-1185">Reference proteome</keyword>
<evidence type="ECO:0000256" key="4">
    <source>
        <dbReference type="ARBA" id="ARBA00023027"/>
    </source>
</evidence>